<comment type="caution">
    <text evidence="1">The sequence shown here is derived from an EMBL/GenBank/DDBJ whole genome shotgun (WGS) entry which is preliminary data.</text>
</comment>
<gene>
    <name evidence="1" type="ORF">GALL_243320</name>
</gene>
<protein>
    <submittedName>
        <fullName evidence="1">Uncharacterized protein</fullName>
    </submittedName>
</protein>
<proteinExistence type="predicted"/>
<sequence>MTILNATLTADSLTVSQDMAHCHPGGTLVEYAPKVITRPNRRMVAASAGNSAFAVELAATLDTLPRLDLDQIAAGLRNLHGAHAEQVVIVGWWEELLGLPLAYVFQAEGGFAPQQIQPGAGHVISPAEALFEDRAAMLVMSVAATQGQDVEGFHVALALAQREAARRGLIDKPGWGSQSIGGKLTIARLDRNGVHRRNLDIFGDQIASHKHNTAGDVLAARWALHPAAAA</sequence>
<evidence type="ECO:0000313" key="1">
    <source>
        <dbReference type="EMBL" id="OIQ93740.1"/>
    </source>
</evidence>
<reference evidence="1" key="1">
    <citation type="submission" date="2016-10" db="EMBL/GenBank/DDBJ databases">
        <title>Sequence of Gallionella enrichment culture.</title>
        <authorList>
            <person name="Poehlein A."/>
            <person name="Muehling M."/>
            <person name="Daniel R."/>
        </authorList>
    </citation>
    <scope>NUCLEOTIDE SEQUENCE</scope>
</reference>
<name>A0A1J5RNT8_9ZZZZ</name>
<dbReference type="AlphaFoldDB" id="A0A1J5RNT8"/>
<organism evidence="1">
    <name type="scientific">mine drainage metagenome</name>
    <dbReference type="NCBI Taxonomy" id="410659"/>
    <lineage>
        <taxon>unclassified sequences</taxon>
        <taxon>metagenomes</taxon>
        <taxon>ecological metagenomes</taxon>
    </lineage>
</organism>
<dbReference type="EMBL" id="MLJW01000201">
    <property type="protein sequence ID" value="OIQ93740.1"/>
    <property type="molecule type" value="Genomic_DNA"/>
</dbReference>
<accession>A0A1J5RNT8</accession>